<feature type="domain" description="Plastocyanin-like" evidence="6">
    <location>
        <begin position="69"/>
        <end position="176"/>
    </location>
</feature>
<dbReference type="EMBL" id="BNJJ01000005">
    <property type="protein sequence ID" value="GHO84075.1"/>
    <property type="molecule type" value="Genomic_DNA"/>
</dbReference>
<dbReference type="Proteomes" id="UP000635565">
    <property type="component" value="Unassembled WGS sequence"/>
</dbReference>
<dbReference type="InterPro" id="IPR011707">
    <property type="entry name" value="Cu-oxidase-like_N"/>
</dbReference>
<comment type="caution">
    <text evidence="7">The sequence shown here is derived from an EMBL/GenBank/DDBJ whole genome shotgun (WGS) entry which is preliminary data.</text>
</comment>
<dbReference type="PANTHER" id="PTHR11709">
    <property type="entry name" value="MULTI-COPPER OXIDASE"/>
    <property type="match status" value="1"/>
</dbReference>
<name>A0ABQ3VE55_9CHLR</name>
<dbReference type="PANTHER" id="PTHR11709:SF394">
    <property type="entry name" value="FI03373P-RELATED"/>
    <property type="match status" value="1"/>
</dbReference>
<protein>
    <submittedName>
        <fullName evidence="7">Oxidase (Copper-binding protein)</fullName>
    </submittedName>
</protein>
<dbReference type="InterPro" id="IPR034279">
    <property type="entry name" value="CuRO_3_CopA"/>
</dbReference>
<proteinExistence type="predicted"/>
<evidence type="ECO:0000259" key="4">
    <source>
        <dbReference type="Pfam" id="PF00394"/>
    </source>
</evidence>
<dbReference type="RefSeq" id="WP_201361720.1">
    <property type="nucleotide sequence ID" value="NZ_BNJJ01000005.1"/>
</dbReference>
<reference evidence="7 8" key="1">
    <citation type="journal article" date="2021" name="Int. J. Syst. Evol. Microbiol.">
        <title>Reticulibacter mediterranei gen. nov., sp. nov., within the new family Reticulibacteraceae fam. nov., and Ktedonospora formicarum gen. nov., sp. nov., Ktedonobacter robiniae sp. nov., Dictyobacter formicarum sp. nov. and Dictyobacter arantiisoli sp. nov., belonging to the class Ktedonobacteria.</title>
        <authorList>
            <person name="Yabe S."/>
            <person name="Zheng Y."/>
            <person name="Wang C.M."/>
            <person name="Sakai Y."/>
            <person name="Abe K."/>
            <person name="Yokota A."/>
            <person name="Donadio S."/>
            <person name="Cavaletti L."/>
            <person name="Monciardini P."/>
        </authorList>
    </citation>
    <scope>NUCLEOTIDE SEQUENCE [LARGE SCALE GENOMIC DNA]</scope>
    <source>
        <strain evidence="7 8">SOSP1-9</strain>
    </source>
</reference>
<dbReference type="Pfam" id="PF07731">
    <property type="entry name" value="Cu-oxidase_2"/>
    <property type="match status" value="1"/>
</dbReference>
<keyword evidence="3" id="KW-0186">Copper</keyword>
<evidence type="ECO:0000313" key="7">
    <source>
        <dbReference type="EMBL" id="GHO84075.1"/>
    </source>
</evidence>
<keyword evidence="8" id="KW-1185">Reference proteome</keyword>
<dbReference type="InterPro" id="IPR045087">
    <property type="entry name" value="Cu-oxidase_fam"/>
</dbReference>
<dbReference type="CDD" id="cd13861">
    <property type="entry name" value="CuRO_1_CumA_like"/>
    <property type="match status" value="1"/>
</dbReference>
<dbReference type="Pfam" id="PF07732">
    <property type="entry name" value="Cu-oxidase_3"/>
    <property type="match status" value="1"/>
</dbReference>
<evidence type="ECO:0000256" key="3">
    <source>
        <dbReference type="ARBA" id="ARBA00023008"/>
    </source>
</evidence>
<dbReference type="PROSITE" id="PS00080">
    <property type="entry name" value="MULTICOPPER_OXIDASE2"/>
    <property type="match status" value="1"/>
</dbReference>
<dbReference type="CDD" id="cd13870">
    <property type="entry name" value="CuRO_2_CopA_like_1"/>
    <property type="match status" value="1"/>
</dbReference>
<evidence type="ECO:0000259" key="5">
    <source>
        <dbReference type="Pfam" id="PF07731"/>
    </source>
</evidence>
<dbReference type="SUPFAM" id="SSF49503">
    <property type="entry name" value="Cupredoxins"/>
    <property type="match status" value="3"/>
</dbReference>
<dbReference type="InterPro" id="IPR011706">
    <property type="entry name" value="Cu-oxidase_C"/>
</dbReference>
<accession>A0ABQ3VE55</accession>
<evidence type="ECO:0000259" key="6">
    <source>
        <dbReference type="Pfam" id="PF07732"/>
    </source>
</evidence>
<organism evidence="7 8">
    <name type="scientific">Dictyobacter formicarum</name>
    <dbReference type="NCBI Taxonomy" id="2778368"/>
    <lineage>
        <taxon>Bacteria</taxon>
        <taxon>Bacillati</taxon>
        <taxon>Chloroflexota</taxon>
        <taxon>Ktedonobacteria</taxon>
        <taxon>Ktedonobacterales</taxon>
        <taxon>Dictyobacteraceae</taxon>
        <taxon>Dictyobacter</taxon>
    </lineage>
</organism>
<dbReference type="InterPro" id="IPR001117">
    <property type="entry name" value="Cu-oxidase_2nd"/>
</dbReference>
<dbReference type="InterPro" id="IPR002355">
    <property type="entry name" value="Cu_oxidase_Cu_BS"/>
</dbReference>
<gene>
    <name evidence="7" type="ORF">KSZ_20810</name>
</gene>
<evidence type="ECO:0000313" key="8">
    <source>
        <dbReference type="Proteomes" id="UP000635565"/>
    </source>
</evidence>
<dbReference type="Pfam" id="PF00394">
    <property type="entry name" value="Cu-oxidase"/>
    <property type="match status" value="1"/>
</dbReference>
<dbReference type="InterPro" id="IPR008972">
    <property type="entry name" value="Cupredoxin"/>
</dbReference>
<sequence length="505" mass="55280">MNNVMQQTGVTRRQFLKYVGVGSGMVTGMIALDACGTLPAKKEVKQTFANDSGTGKFHVYTFNPAPTQLTVGGHVVSTWAYNGRLPGPEIRVNAGDTLRVIVNNHVSEGTTIHWHGVPIVNAMDGVDGVTQPAIKPGHSFTYEFVVSRAGTYFYHSHVGLQLDRGLYGPLIVEDPQEAKNYDQDVVLVLDDWLDGIPGGPGSPSAALKQLIAGGDTMPGMNGIDGLNEINGMGDSMIIQVPPDLLYPLYLINGKASEHPFTINVQKGHRIRLRFINASAATIYHLALNGHRMTVTHTDGQPVEPVDVDAIRIGMGERYDVLVTANNPGVWQLAAQVEGAKNMTRALLRYQGSTATQPPADFLPPELKRHMLTYAMLKAASGNDTPLRGQPDQSLPIQLSGGMGQYVWKINDQVFSKADKIAVRKDRLIQFQINNQSIMPHPMHLHGHFFQIDNGTGRGPIKDTVLLDPIQTINITWVSDNPGDWAFHCHNVYHQAAGMMRVVKIR</sequence>
<dbReference type="CDD" id="cd13896">
    <property type="entry name" value="CuRO_3_CopA"/>
    <property type="match status" value="1"/>
</dbReference>
<keyword evidence="1" id="KW-0479">Metal-binding</keyword>
<evidence type="ECO:0000256" key="1">
    <source>
        <dbReference type="ARBA" id="ARBA00022723"/>
    </source>
</evidence>
<feature type="domain" description="Plastocyanin-like" evidence="4">
    <location>
        <begin position="249"/>
        <end position="352"/>
    </location>
</feature>
<feature type="domain" description="Plastocyanin-like" evidence="5">
    <location>
        <begin position="390"/>
        <end position="504"/>
    </location>
</feature>
<dbReference type="PROSITE" id="PS00079">
    <property type="entry name" value="MULTICOPPER_OXIDASE1"/>
    <property type="match status" value="1"/>
</dbReference>
<keyword evidence="2" id="KW-0560">Oxidoreductase</keyword>
<evidence type="ECO:0000256" key="2">
    <source>
        <dbReference type="ARBA" id="ARBA00023002"/>
    </source>
</evidence>
<dbReference type="InterPro" id="IPR033138">
    <property type="entry name" value="Cu_oxidase_CS"/>
</dbReference>
<dbReference type="Gene3D" id="2.60.40.420">
    <property type="entry name" value="Cupredoxins - blue copper proteins"/>
    <property type="match status" value="3"/>
</dbReference>